<feature type="domain" description="GGDEF" evidence="12">
    <location>
        <begin position="336"/>
        <end position="469"/>
    </location>
</feature>
<proteinExistence type="predicted"/>
<dbReference type="Pfam" id="PF11563">
    <property type="entry name" value="Protoglobin"/>
    <property type="match status" value="1"/>
</dbReference>
<evidence type="ECO:0000256" key="1">
    <source>
        <dbReference type="ARBA" id="ARBA00001971"/>
    </source>
</evidence>
<keyword evidence="8" id="KW-0460">Magnesium</keyword>
<dbReference type="InterPro" id="IPR009050">
    <property type="entry name" value="Globin-like_sf"/>
</dbReference>
<sequence>MREVSPSLLDTEGSAQYLDPEAWLGVYRRLDMPIRVRVATSVHEHARELATLFYTEMLADPQARPLLSPNVVSQRLHSSLMRWLRNLFEAEATPDVAGISHLQFTVGEVHARIGVPVPLVLRGARILKAALADKLAQQPDLDRDELFRAQQFVGQLVDLAMEVMSSAYLTSTKRAARTDEAYRLFSLGQDVSMERERQRAALMEWSQSVLLDLYYTDRRNVLPTLRTSEFGLWIYHKGRAIFDGMPELAPLMRAVGEIDATVLPRLTAAVPQTGEERVGIEQLKQRVADIKFLLNALFDRISAVDAGRDPLTQLLNRRFLSSVLTREIALANRTHCPFAVMMVDIDHFKRINDRYGHDGGDAILRQAADVLQTACRASDYIFRYGGEEFLLLLVDTDREGLAIAAERVRLSFVERVFRVKEGMRLPITVSIGAALFDGHPDPQRLVTRADQALYSAKHAGRNRHVLDADDAPVDAH</sequence>
<dbReference type="GO" id="GO:0020037">
    <property type="term" value="F:heme binding"/>
    <property type="evidence" value="ECO:0007669"/>
    <property type="project" value="InterPro"/>
</dbReference>
<dbReference type="InterPro" id="IPR029787">
    <property type="entry name" value="Nucleotide_cyclase"/>
</dbReference>
<dbReference type="SUPFAM" id="SSF46458">
    <property type="entry name" value="Globin-like"/>
    <property type="match status" value="1"/>
</dbReference>
<dbReference type="GO" id="GO:0000166">
    <property type="term" value="F:nucleotide binding"/>
    <property type="evidence" value="ECO:0007669"/>
    <property type="project" value="UniProtKB-KW"/>
</dbReference>
<accession>A0A556AS95</accession>
<dbReference type="RefSeq" id="WP_143948158.1">
    <property type="nucleotide sequence ID" value="NZ_BAABMB010000002.1"/>
</dbReference>
<keyword evidence="4" id="KW-0349">Heme</keyword>
<dbReference type="InterPro" id="IPR044398">
    <property type="entry name" value="Globin-sensor_dom"/>
</dbReference>
<evidence type="ECO:0000313" key="14">
    <source>
        <dbReference type="Proteomes" id="UP000318405"/>
    </source>
</evidence>
<dbReference type="Proteomes" id="UP000318405">
    <property type="component" value="Unassembled WGS sequence"/>
</dbReference>
<keyword evidence="5" id="KW-0808">Transferase</keyword>
<evidence type="ECO:0000256" key="2">
    <source>
        <dbReference type="ARBA" id="ARBA00012528"/>
    </source>
</evidence>
<dbReference type="FunFam" id="3.30.70.270:FF:000001">
    <property type="entry name" value="Diguanylate cyclase domain protein"/>
    <property type="match status" value="1"/>
</dbReference>
<evidence type="ECO:0000256" key="4">
    <source>
        <dbReference type="ARBA" id="ARBA00022617"/>
    </source>
</evidence>
<evidence type="ECO:0000256" key="5">
    <source>
        <dbReference type="ARBA" id="ARBA00022679"/>
    </source>
</evidence>
<dbReference type="InterPro" id="IPR043128">
    <property type="entry name" value="Rev_trsase/Diguanyl_cyclase"/>
</dbReference>
<organism evidence="13 14">
    <name type="scientific">Verticiella sediminum</name>
    <dbReference type="NCBI Taxonomy" id="1247510"/>
    <lineage>
        <taxon>Bacteria</taxon>
        <taxon>Pseudomonadati</taxon>
        <taxon>Pseudomonadota</taxon>
        <taxon>Betaproteobacteria</taxon>
        <taxon>Burkholderiales</taxon>
        <taxon>Alcaligenaceae</taxon>
        <taxon>Verticiella</taxon>
    </lineage>
</organism>
<evidence type="ECO:0000256" key="8">
    <source>
        <dbReference type="ARBA" id="ARBA00022842"/>
    </source>
</evidence>
<evidence type="ECO:0000313" key="13">
    <source>
        <dbReference type="EMBL" id="TSH95807.1"/>
    </source>
</evidence>
<comment type="catalytic activity">
    <reaction evidence="11">
        <text>2 GTP = 3',3'-c-di-GMP + 2 diphosphate</text>
        <dbReference type="Rhea" id="RHEA:24898"/>
        <dbReference type="ChEBI" id="CHEBI:33019"/>
        <dbReference type="ChEBI" id="CHEBI:37565"/>
        <dbReference type="ChEBI" id="CHEBI:58805"/>
        <dbReference type="EC" id="2.7.7.65"/>
    </reaction>
</comment>
<dbReference type="InterPro" id="IPR039435">
    <property type="entry name" value="DosC_GS"/>
</dbReference>
<evidence type="ECO:0000256" key="7">
    <source>
        <dbReference type="ARBA" id="ARBA00022741"/>
    </source>
</evidence>
<gene>
    <name evidence="13" type="ORF">FOZ76_10470</name>
</gene>
<evidence type="ECO:0000256" key="9">
    <source>
        <dbReference type="ARBA" id="ARBA00023004"/>
    </source>
</evidence>
<keyword evidence="9" id="KW-0408">Iron</keyword>
<evidence type="ECO:0000256" key="11">
    <source>
        <dbReference type="ARBA" id="ARBA00034247"/>
    </source>
</evidence>
<dbReference type="PROSITE" id="PS50887">
    <property type="entry name" value="GGDEF"/>
    <property type="match status" value="1"/>
</dbReference>
<protein>
    <recommendedName>
        <fullName evidence="3">Diguanylate cyclase DosC</fullName>
        <ecNumber evidence="2">2.7.7.65</ecNumber>
    </recommendedName>
    <alternativeName>
        <fullName evidence="10">Direct oxygen-sensing cyclase</fullName>
    </alternativeName>
</protein>
<dbReference type="Pfam" id="PF00990">
    <property type="entry name" value="GGDEF"/>
    <property type="match status" value="1"/>
</dbReference>
<dbReference type="OrthoDB" id="9813903at2"/>
<dbReference type="SMART" id="SM00267">
    <property type="entry name" value="GGDEF"/>
    <property type="match status" value="1"/>
</dbReference>
<evidence type="ECO:0000259" key="12">
    <source>
        <dbReference type="PROSITE" id="PS50887"/>
    </source>
</evidence>
<comment type="caution">
    <text evidence="13">The sequence shown here is derived from an EMBL/GenBank/DDBJ whole genome shotgun (WGS) entry which is preliminary data.</text>
</comment>
<name>A0A556AS95_9BURK</name>
<keyword evidence="6" id="KW-0479">Metal-binding</keyword>
<dbReference type="Gene3D" id="3.30.70.270">
    <property type="match status" value="1"/>
</dbReference>
<comment type="cofactor">
    <cofactor evidence="1">
        <name>heme</name>
        <dbReference type="ChEBI" id="CHEBI:30413"/>
    </cofactor>
</comment>
<dbReference type="InterPro" id="IPR050469">
    <property type="entry name" value="Diguanylate_Cyclase"/>
</dbReference>
<reference evidence="13 14" key="1">
    <citation type="submission" date="2019-07" db="EMBL/GenBank/DDBJ databases">
        <title>Qingshengfaniella alkalisoli gen. nov., sp. nov., isolated from saline soil.</title>
        <authorList>
            <person name="Xu L."/>
            <person name="Huang X.-X."/>
            <person name="Sun J.-Q."/>
        </authorList>
    </citation>
    <scope>NUCLEOTIDE SEQUENCE [LARGE SCALE GENOMIC DNA]</scope>
    <source>
        <strain evidence="13 14">DSM 27279</strain>
    </source>
</reference>
<dbReference type="PANTHER" id="PTHR45138">
    <property type="entry name" value="REGULATORY COMPONENTS OF SENSORY TRANSDUCTION SYSTEM"/>
    <property type="match status" value="1"/>
</dbReference>
<evidence type="ECO:0000256" key="3">
    <source>
        <dbReference type="ARBA" id="ARBA00015125"/>
    </source>
</evidence>
<dbReference type="UniPathway" id="UPA00599"/>
<dbReference type="GO" id="GO:0046872">
    <property type="term" value="F:metal ion binding"/>
    <property type="evidence" value="ECO:0007669"/>
    <property type="project" value="UniProtKB-KW"/>
</dbReference>
<dbReference type="AlphaFoldDB" id="A0A556AS95"/>
<dbReference type="Pfam" id="PF21118">
    <property type="entry name" value="DosC_2nd"/>
    <property type="match status" value="1"/>
</dbReference>
<evidence type="ECO:0000256" key="6">
    <source>
        <dbReference type="ARBA" id="ARBA00022723"/>
    </source>
</evidence>
<dbReference type="EC" id="2.7.7.65" evidence="2"/>
<dbReference type="InterPro" id="IPR012292">
    <property type="entry name" value="Globin/Proto"/>
</dbReference>
<dbReference type="InterPro" id="IPR000160">
    <property type="entry name" value="GGDEF_dom"/>
</dbReference>
<keyword evidence="14" id="KW-1185">Reference proteome</keyword>
<dbReference type="CDD" id="cd14757">
    <property type="entry name" value="GS_EcDosC-like_GGDEF"/>
    <property type="match status" value="1"/>
</dbReference>
<dbReference type="GO" id="GO:0019825">
    <property type="term" value="F:oxygen binding"/>
    <property type="evidence" value="ECO:0007669"/>
    <property type="project" value="InterPro"/>
</dbReference>
<dbReference type="SUPFAM" id="SSF55073">
    <property type="entry name" value="Nucleotide cyclase"/>
    <property type="match status" value="1"/>
</dbReference>
<dbReference type="Gene3D" id="1.10.490.10">
    <property type="entry name" value="Globins"/>
    <property type="match status" value="1"/>
</dbReference>
<dbReference type="EMBL" id="VLTJ01000020">
    <property type="protein sequence ID" value="TSH95807.1"/>
    <property type="molecule type" value="Genomic_DNA"/>
</dbReference>
<dbReference type="GO" id="GO:0052621">
    <property type="term" value="F:diguanylate cyclase activity"/>
    <property type="evidence" value="ECO:0007669"/>
    <property type="project" value="UniProtKB-EC"/>
</dbReference>
<evidence type="ECO:0000256" key="10">
    <source>
        <dbReference type="ARBA" id="ARBA00029839"/>
    </source>
</evidence>
<dbReference type="InterPro" id="IPR048442">
    <property type="entry name" value="DosC_2nd"/>
</dbReference>
<dbReference type="PANTHER" id="PTHR45138:SF9">
    <property type="entry name" value="DIGUANYLATE CYCLASE DGCM-RELATED"/>
    <property type="match status" value="1"/>
</dbReference>
<dbReference type="NCBIfam" id="TIGR00254">
    <property type="entry name" value="GGDEF"/>
    <property type="match status" value="1"/>
</dbReference>
<keyword evidence="7" id="KW-0547">Nucleotide-binding</keyword>
<dbReference type="CDD" id="cd01949">
    <property type="entry name" value="GGDEF"/>
    <property type="match status" value="1"/>
</dbReference>